<evidence type="ECO:0000313" key="1">
    <source>
        <dbReference type="EMBL" id="KAJ6991325.1"/>
    </source>
</evidence>
<reference evidence="1" key="1">
    <citation type="journal article" date="2023" name="Mol. Ecol. Resour.">
        <title>Chromosome-level genome assembly of a triploid poplar Populus alba 'Berolinensis'.</title>
        <authorList>
            <person name="Chen S."/>
            <person name="Yu Y."/>
            <person name="Wang X."/>
            <person name="Wang S."/>
            <person name="Zhang T."/>
            <person name="Zhou Y."/>
            <person name="He R."/>
            <person name="Meng N."/>
            <person name="Wang Y."/>
            <person name="Liu W."/>
            <person name="Liu Z."/>
            <person name="Liu J."/>
            <person name="Guo Q."/>
            <person name="Huang H."/>
            <person name="Sederoff R.R."/>
            <person name="Wang G."/>
            <person name="Qu G."/>
            <person name="Chen S."/>
        </authorList>
    </citation>
    <scope>NUCLEOTIDE SEQUENCE</scope>
    <source>
        <strain evidence="1">SC-2020</strain>
    </source>
</reference>
<name>A0AAD6QJ93_9ROSI</name>
<gene>
    <name evidence="1" type="ORF">NC653_019501</name>
</gene>
<protein>
    <submittedName>
        <fullName evidence="1">Uncharacterized protein</fullName>
    </submittedName>
</protein>
<dbReference type="Proteomes" id="UP001164929">
    <property type="component" value="Chromosome 7"/>
</dbReference>
<evidence type="ECO:0000313" key="2">
    <source>
        <dbReference type="Proteomes" id="UP001164929"/>
    </source>
</evidence>
<proteinExistence type="predicted"/>
<comment type="caution">
    <text evidence="1">The sequence shown here is derived from an EMBL/GenBank/DDBJ whole genome shotgun (WGS) entry which is preliminary data.</text>
</comment>
<accession>A0AAD6QJ93</accession>
<dbReference type="AlphaFoldDB" id="A0AAD6QJ93"/>
<sequence length="91" mass="10401">MIKNADNIKQQDERLDVKVAAKNGEDYAFHITKKLGWHRTLLDFDLTSLGILQVLCENKVNEIQEKKFGNLAVSGKYIEDWGTYKFQGVAV</sequence>
<keyword evidence="2" id="KW-1185">Reference proteome</keyword>
<dbReference type="EMBL" id="JAQIZT010000007">
    <property type="protein sequence ID" value="KAJ6991325.1"/>
    <property type="molecule type" value="Genomic_DNA"/>
</dbReference>
<organism evidence="1 2">
    <name type="scientific">Populus alba x Populus x berolinensis</name>
    <dbReference type="NCBI Taxonomy" id="444605"/>
    <lineage>
        <taxon>Eukaryota</taxon>
        <taxon>Viridiplantae</taxon>
        <taxon>Streptophyta</taxon>
        <taxon>Embryophyta</taxon>
        <taxon>Tracheophyta</taxon>
        <taxon>Spermatophyta</taxon>
        <taxon>Magnoliopsida</taxon>
        <taxon>eudicotyledons</taxon>
        <taxon>Gunneridae</taxon>
        <taxon>Pentapetalae</taxon>
        <taxon>rosids</taxon>
        <taxon>fabids</taxon>
        <taxon>Malpighiales</taxon>
        <taxon>Salicaceae</taxon>
        <taxon>Saliceae</taxon>
        <taxon>Populus</taxon>
    </lineage>
</organism>